<dbReference type="AlphaFoldDB" id="A0A447THT6"/>
<sequence length="50" mass="5549">MTRKTITVALTGASGLPYGLRLIEILLAAGARYGCCTRRPPKWWPNRKCS</sequence>
<dbReference type="Gene3D" id="3.40.50.1950">
    <property type="entry name" value="Flavin prenyltransferase-like"/>
    <property type="match status" value="1"/>
</dbReference>
<dbReference type="InterPro" id="IPR036551">
    <property type="entry name" value="Flavin_trans-like"/>
</dbReference>
<name>A0A447THT6_CHRVL</name>
<protein>
    <submittedName>
        <fullName evidence="1">Aromatic acid decarboxylase</fullName>
    </submittedName>
</protein>
<evidence type="ECO:0000313" key="2">
    <source>
        <dbReference type="Proteomes" id="UP000275777"/>
    </source>
</evidence>
<organism evidence="1 2">
    <name type="scientific">Chromobacterium violaceum</name>
    <dbReference type="NCBI Taxonomy" id="536"/>
    <lineage>
        <taxon>Bacteria</taxon>
        <taxon>Pseudomonadati</taxon>
        <taxon>Pseudomonadota</taxon>
        <taxon>Betaproteobacteria</taxon>
        <taxon>Neisseriales</taxon>
        <taxon>Chromobacteriaceae</taxon>
        <taxon>Chromobacterium</taxon>
    </lineage>
</organism>
<accession>A0A447THT6</accession>
<dbReference type="Proteomes" id="UP000275777">
    <property type="component" value="Chromosome"/>
</dbReference>
<proteinExistence type="predicted"/>
<dbReference type="GO" id="GO:0003824">
    <property type="term" value="F:catalytic activity"/>
    <property type="evidence" value="ECO:0007669"/>
    <property type="project" value="InterPro"/>
</dbReference>
<gene>
    <name evidence="1" type="ORF">NCTC9695_04877</name>
</gene>
<evidence type="ECO:0000313" key="1">
    <source>
        <dbReference type="EMBL" id="VEB44387.1"/>
    </source>
</evidence>
<dbReference type="EMBL" id="LR134182">
    <property type="protein sequence ID" value="VEB44387.1"/>
    <property type="molecule type" value="Genomic_DNA"/>
</dbReference>
<reference evidence="1 2" key="1">
    <citation type="submission" date="2018-12" db="EMBL/GenBank/DDBJ databases">
        <authorList>
            <consortium name="Pathogen Informatics"/>
        </authorList>
    </citation>
    <scope>NUCLEOTIDE SEQUENCE [LARGE SCALE GENOMIC DNA]</scope>
    <source>
        <strain evidence="1 2">NCTC9695</strain>
    </source>
</reference>